<dbReference type="EMBL" id="CM042889">
    <property type="protein sequence ID" value="KAI4318533.1"/>
    <property type="molecule type" value="Genomic_DNA"/>
</dbReference>
<accession>A0ACB9M3F7</accession>
<comment type="caution">
    <text evidence="1">The sequence shown here is derived from an EMBL/GenBank/DDBJ whole genome shotgun (WGS) entry which is preliminary data.</text>
</comment>
<dbReference type="Proteomes" id="UP001057402">
    <property type="component" value="Chromosome 10"/>
</dbReference>
<sequence length="290" mass="31493">MAANPPATKDFIRNLDGPSLSRKEDEGRDPDSPGKNGPRSSSESCLEKGHSSDEDPPPVSGKFTVDEHSPGIVRRQWIPGHGMVSTRRPSFLEHALFPGISEDRTTLDHDSAPSQLTIFYAGMVNVYDNVPADKAHAIMLLAGESCVPKPKSAAETQEQERKGDSNSSDRAPLPTIRDLQAGSNAVFLNYAHAPIERRKSTLTFRGRPVFPLTDLPIARKNSLRCFLQKRHGRISSKAPYAVGGEDEIVDRTVETGQGSRSDVGGPCPSLSPFPSRLGYFCPVTSTSTRS</sequence>
<evidence type="ECO:0000313" key="2">
    <source>
        <dbReference type="Proteomes" id="UP001057402"/>
    </source>
</evidence>
<name>A0ACB9M3F7_9MYRT</name>
<proteinExistence type="predicted"/>
<keyword evidence="2" id="KW-1185">Reference proteome</keyword>
<protein>
    <submittedName>
        <fullName evidence="1">Uncharacterized protein</fullName>
    </submittedName>
</protein>
<organism evidence="1 2">
    <name type="scientific">Melastoma candidum</name>
    <dbReference type="NCBI Taxonomy" id="119954"/>
    <lineage>
        <taxon>Eukaryota</taxon>
        <taxon>Viridiplantae</taxon>
        <taxon>Streptophyta</taxon>
        <taxon>Embryophyta</taxon>
        <taxon>Tracheophyta</taxon>
        <taxon>Spermatophyta</taxon>
        <taxon>Magnoliopsida</taxon>
        <taxon>eudicotyledons</taxon>
        <taxon>Gunneridae</taxon>
        <taxon>Pentapetalae</taxon>
        <taxon>rosids</taxon>
        <taxon>malvids</taxon>
        <taxon>Myrtales</taxon>
        <taxon>Melastomataceae</taxon>
        <taxon>Melastomatoideae</taxon>
        <taxon>Melastomateae</taxon>
        <taxon>Melastoma</taxon>
    </lineage>
</organism>
<reference evidence="2" key="1">
    <citation type="journal article" date="2023" name="Front. Plant Sci.">
        <title>Chromosomal-level genome assembly of Melastoma candidum provides insights into trichome evolution.</title>
        <authorList>
            <person name="Zhong Y."/>
            <person name="Wu W."/>
            <person name="Sun C."/>
            <person name="Zou P."/>
            <person name="Liu Y."/>
            <person name="Dai S."/>
            <person name="Zhou R."/>
        </authorList>
    </citation>
    <scope>NUCLEOTIDE SEQUENCE [LARGE SCALE GENOMIC DNA]</scope>
</reference>
<gene>
    <name evidence="1" type="ORF">MLD38_032225</name>
</gene>
<evidence type="ECO:0000313" key="1">
    <source>
        <dbReference type="EMBL" id="KAI4318533.1"/>
    </source>
</evidence>